<dbReference type="Proteomes" id="UP000184196">
    <property type="component" value="Unassembled WGS sequence"/>
</dbReference>
<gene>
    <name evidence="1" type="ORF">SAMN02745218_01150</name>
</gene>
<dbReference type="AlphaFoldDB" id="A0A1M4XST7"/>
<name>A0A1M4XST7_9FIRM</name>
<evidence type="ECO:0000313" key="2">
    <source>
        <dbReference type="Proteomes" id="UP000184196"/>
    </source>
</evidence>
<sequence length="50" mass="5704">MIRSALEVIDRKVHVRQALQEGERKNKHLNNGAVKNDRAFSLENKNCEGS</sequence>
<dbReference type="EMBL" id="FQUW01000012">
    <property type="protein sequence ID" value="SHE96343.1"/>
    <property type="molecule type" value="Genomic_DNA"/>
</dbReference>
<accession>A0A1M4XST7</accession>
<protein>
    <submittedName>
        <fullName evidence="1">Uncharacterized protein</fullName>
    </submittedName>
</protein>
<keyword evidence="2" id="KW-1185">Reference proteome</keyword>
<reference evidence="2" key="1">
    <citation type="submission" date="2016-11" db="EMBL/GenBank/DDBJ databases">
        <authorList>
            <person name="Varghese N."/>
            <person name="Submissions S."/>
        </authorList>
    </citation>
    <scope>NUCLEOTIDE SEQUENCE [LARGE SCALE GENOMIC DNA]</scope>
    <source>
        <strain evidence="2">DSM 11792</strain>
    </source>
</reference>
<proteinExistence type="predicted"/>
<evidence type="ECO:0000313" key="1">
    <source>
        <dbReference type="EMBL" id="SHE96343.1"/>
    </source>
</evidence>
<organism evidence="1 2">
    <name type="scientific">Desulfofundulus australicus DSM 11792</name>
    <dbReference type="NCBI Taxonomy" id="1121425"/>
    <lineage>
        <taxon>Bacteria</taxon>
        <taxon>Bacillati</taxon>
        <taxon>Bacillota</taxon>
        <taxon>Clostridia</taxon>
        <taxon>Eubacteriales</taxon>
        <taxon>Peptococcaceae</taxon>
        <taxon>Desulfofundulus</taxon>
    </lineage>
</organism>